<dbReference type="PROSITE" id="PS00615">
    <property type="entry name" value="C_TYPE_LECTIN_1"/>
    <property type="match status" value="1"/>
</dbReference>
<dbReference type="SUPFAM" id="SSF56436">
    <property type="entry name" value="C-type lectin-like"/>
    <property type="match status" value="1"/>
</dbReference>
<evidence type="ECO:0000259" key="2">
    <source>
        <dbReference type="PROSITE" id="PS50041"/>
    </source>
</evidence>
<dbReference type="PANTHER" id="PTHR45784:SF5">
    <property type="entry name" value="C-TYPE LECTIN DOMAIN FAMILY 20 MEMBER A-RELATED"/>
    <property type="match status" value="1"/>
</dbReference>
<dbReference type="InterPro" id="IPR001304">
    <property type="entry name" value="C-type_lectin-like"/>
</dbReference>
<dbReference type="InterPro" id="IPR016187">
    <property type="entry name" value="CTDL_fold"/>
</dbReference>
<sequence length="150" mass="17483">MWNFHCSLHIVLSVSSNRPGIVLVRCQITEYHYINELKSWKDAQQHCRDYYTDLATIQSIEDARKVPMPTNTLDWAWIGLFDDPVSWRGTMTADSNSWKWWSDGNPSTYTNWLSGQPDGVGDCFFLSSNYFWDDDNCDTHKKFVCQNGKI</sequence>
<dbReference type="Proteomes" id="UP000694523">
    <property type="component" value="Unplaced"/>
</dbReference>
<evidence type="ECO:0000313" key="4">
    <source>
        <dbReference type="Proteomes" id="UP000694523"/>
    </source>
</evidence>
<name>A0A8C6V1T5_9GOBI</name>
<reference evidence="3" key="2">
    <citation type="submission" date="2025-09" db="UniProtKB">
        <authorList>
            <consortium name="Ensembl"/>
        </authorList>
    </citation>
    <scope>IDENTIFICATION</scope>
</reference>
<feature type="domain" description="C-type lectin" evidence="2">
    <location>
        <begin position="31"/>
        <end position="146"/>
    </location>
</feature>
<dbReference type="AlphaFoldDB" id="A0A8C6V1T5"/>
<evidence type="ECO:0000313" key="3">
    <source>
        <dbReference type="Ensembl" id="ENSNMLP00000043455.1"/>
    </source>
</evidence>
<keyword evidence="4" id="KW-1185">Reference proteome</keyword>
<dbReference type="Ensembl" id="ENSNMLT00000048241.1">
    <property type="protein sequence ID" value="ENSNMLP00000043455.1"/>
    <property type="gene ID" value="ENSNMLG00000026357.1"/>
</dbReference>
<dbReference type="SMART" id="SM00034">
    <property type="entry name" value="CLECT"/>
    <property type="match status" value="1"/>
</dbReference>
<reference evidence="3" key="1">
    <citation type="submission" date="2025-08" db="UniProtKB">
        <authorList>
            <consortium name="Ensembl"/>
        </authorList>
    </citation>
    <scope>IDENTIFICATION</scope>
</reference>
<evidence type="ECO:0000256" key="1">
    <source>
        <dbReference type="ARBA" id="ARBA00023157"/>
    </source>
</evidence>
<dbReference type="PROSITE" id="PS50041">
    <property type="entry name" value="C_TYPE_LECTIN_2"/>
    <property type="match status" value="1"/>
</dbReference>
<organism evidence="3 4">
    <name type="scientific">Neogobius melanostomus</name>
    <name type="common">round goby</name>
    <dbReference type="NCBI Taxonomy" id="47308"/>
    <lineage>
        <taxon>Eukaryota</taxon>
        <taxon>Metazoa</taxon>
        <taxon>Chordata</taxon>
        <taxon>Craniata</taxon>
        <taxon>Vertebrata</taxon>
        <taxon>Euteleostomi</taxon>
        <taxon>Actinopterygii</taxon>
        <taxon>Neopterygii</taxon>
        <taxon>Teleostei</taxon>
        <taxon>Neoteleostei</taxon>
        <taxon>Acanthomorphata</taxon>
        <taxon>Gobiaria</taxon>
        <taxon>Gobiiformes</taxon>
        <taxon>Gobioidei</taxon>
        <taxon>Gobiidae</taxon>
        <taxon>Benthophilinae</taxon>
        <taxon>Neogobiini</taxon>
        <taxon>Neogobius</taxon>
    </lineage>
</organism>
<dbReference type="Pfam" id="PF00059">
    <property type="entry name" value="Lectin_C"/>
    <property type="match status" value="1"/>
</dbReference>
<protein>
    <recommendedName>
        <fullName evidence="2">C-type lectin domain-containing protein</fullName>
    </recommendedName>
</protein>
<dbReference type="InterPro" id="IPR016186">
    <property type="entry name" value="C-type_lectin-like/link_sf"/>
</dbReference>
<accession>A0A8C6V1T5</accession>
<keyword evidence="1" id="KW-1015">Disulfide bond</keyword>
<proteinExistence type="predicted"/>
<dbReference type="PANTHER" id="PTHR45784">
    <property type="entry name" value="C-TYPE LECTIN DOMAIN FAMILY 20 MEMBER A-RELATED"/>
    <property type="match status" value="1"/>
</dbReference>
<dbReference type="Gene3D" id="3.10.100.10">
    <property type="entry name" value="Mannose-Binding Protein A, subunit A"/>
    <property type="match status" value="1"/>
</dbReference>
<dbReference type="InterPro" id="IPR018378">
    <property type="entry name" value="C-type_lectin_CS"/>
</dbReference>